<gene>
    <name evidence="1" type="ORF">H6G97_16105</name>
</gene>
<evidence type="ECO:0008006" key="3">
    <source>
        <dbReference type="Google" id="ProtNLM"/>
    </source>
</evidence>
<keyword evidence="2" id="KW-1185">Reference proteome</keyword>
<organism evidence="1 2">
    <name type="scientific">Nostoc flagelliforme FACHB-838</name>
    <dbReference type="NCBI Taxonomy" id="2692904"/>
    <lineage>
        <taxon>Bacteria</taxon>
        <taxon>Bacillati</taxon>
        <taxon>Cyanobacteriota</taxon>
        <taxon>Cyanophyceae</taxon>
        <taxon>Nostocales</taxon>
        <taxon>Nostocaceae</taxon>
        <taxon>Nostoc</taxon>
    </lineage>
</organism>
<reference evidence="1 2" key="1">
    <citation type="journal article" date="2020" name="ISME J.">
        <title>Comparative genomics reveals insights into cyanobacterial evolution and habitat adaptation.</title>
        <authorList>
            <person name="Chen M.Y."/>
            <person name="Teng W.K."/>
            <person name="Zhao L."/>
            <person name="Hu C.X."/>
            <person name="Zhou Y.K."/>
            <person name="Han B.P."/>
            <person name="Song L.R."/>
            <person name="Shu W.S."/>
        </authorList>
    </citation>
    <scope>NUCLEOTIDE SEQUENCE [LARGE SCALE GENOMIC DNA]</scope>
    <source>
        <strain evidence="1 2">FACHB-838</strain>
    </source>
</reference>
<dbReference type="EMBL" id="JACJSI010000028">
    <property type="protein sequence ID" value="MBD2531022.1"/>
    <property type="molecule type" value="Genomic_DNA"/>
</dbReference>
<protein>
    <recommendedName>
        <fullName evidence="3">Transposase</fullName>
    </recommendedName>
</protein>
<proteinExistence type="predicted"/>
<evidence type="ECO:0000313" key="1">
    <source>
        <dbReference type="EMBL" id="MBD2531022.1"/>
    </source>
</evidence>
<comment type="caution">
    <text evidence="1">The sequence shown here is derived from an EMBL/GenBank/DDBJ whole genome shotgun (WGS) entry which is preliminary data.</text>
</comment>
<accession>A0ABR8DNJ6</accession>
<name>A0ABR8DNJ6_9NOSO</name>
<sequence>MNKGELPADFIATALPKGVVDVLKQGKGRGCLRPPEAIRGLTYPLMEA</sequence>
<evidence type="ECO:0000313" key="2">
    <source>
        <dbReference type="Proteomes" id="UP000623440"/>
    </source>
</evidence>
<dbReference type="RefSeq" id="WP_190941732.1">
    <property type="nucleotide sequence ID" value="NZ_JACJSI010000028.1"/>
</dbReference>
<dbReference type="Proteomes" id="UP000623440">
    <property type="component" value="Unassembled WGS sequence"/>
</dbReference>